<sequence length="106" mass="11872">MNFDINEVLADMLNAMKGSIKDDWNVVKKSANNFIQTKKERLELLAQMRLIGAIDNDFFEKRLADEKEILTAELHSIAIVNKVLAQNAANAAFKVLENVIATALII</sequence>
<proteinExistence type="predicted"/>
<dbReference type="AlphaFoldDB" id="A0A3E0EWF1"/>
<organism evidence="1 2">
    <name type="scientific">Flavobacterium aquicola</name>
    <dbReference type="NCBI Taxonomy" id="1682742"/>
    <lineage>
        <taxon>Bacteria</taxon>
        <taxon>Pseudomonadati</taxon>
        <taxon>Bacteroidota</taxon>
        <taxon>Flavobacteriia</taxon>
        <taxon>Flavobacteriales</taxon>
        <taxon>Flavobacteriaceae</taxon>
        <taxon>Flavobacterium</taxon>
    </lineage>
</organism>
<dbReference type="Proteomes" id="UP000257136">
    <property type="component" value="Unassembled WGS sequence"/>
</dbReference>
<dbReference type="OrthoDB" id="1445607at2"/>
<reference evidence="1 2" key="1">
    <citation type="submission" date="2018-08" db="EMBL/GenBank/DDBJ databases">
        <title>Genomic Encyclopedia of Archaeal and Bacterial Type Strains, Phase II (KMG-II): from individual species to whole genera.</title>
        <authorList>
            <person name="Goeker M."/>
        </authorList>
    </citation>
    <scope>NUCLEOTIDE SEQUENCE [LARGE SCALE GENOMIC DNA]</scope>
    <source>
        <strain evidence="1 2">DSM 100880</strain>
    </source>
</reference>
<keyword evidence="2" id="KW-1185">Reference proteome</keyword>
<accession>A0A3E0EWF1</accession>
<name>A0A3E0EWF1_9FLAO</name>
<dbReference type="RefSeq" id="WP_115809561.1">
    <property type="nucleotide sequence ID" value="NZ_QUNI01000001.1"/>
</dbReference>
<evidence type="ECO:0000313" key="1">
    <source>
        <dbReference type="EMBL" id="REH01780.1"/>
    </source>
</evidence>
<dbReference type="EMBL" id="QUNI01000001">
    <property type="protein sequence ID" value="REH01780.1"/>
    <property type="molecule type" value="Genomic_DNA"/>
</dbReference>
<protein>
    <submittedName>
        <fullName evidence="1">Uncharacterized protein</fullName>
    </submittedName>
</protein>
<comment type="caution">
    <text evidence="1">The sequence shown here is derived from an EMBL/GenBank/DDBJ whole genome shotgun (WGS) entry which is preliminary data.</text>
</comment>
<evidence type="ECO:0000313" key="2">
    <source>
        <dbReference type="Proteomes" id="UP000257136"/>
    </source>
</evidence>
<gene>
    <name evidence="1" type="ORF">C8P67_101262</name>
</gene>